<dbReference type="RefSeq" id="WP_378264734.1">
    <property type="nucleotide sequence ID" value="NZ_JBHUKR010000006.1"/>
</dbReference>
<protein>
    <recommendedName>
        <fullName evidence="1">UPF0311 protein ACFSXZ_12925</fullName>
    </recommendedName>
</protein>
<dbReference type="EMBL" id="JBHUKR010000006">
    <property type="protein sequence ID" value="MFD2417227.1"/>
    <property type="molecule type" value="Genomic_DNA"/>
</dbReference>
<evidence type="ECO:0000313" key="3">
    <source>
        <dbReference type="Proteomes" id="UP001597417"/>
    </source>
</evidence>
<organism evidence="2 3">
    <name type="scientific">Amycolatopsis pigmentata</name>
    <dbReference type="NCBI Taxonomy" id="450801"/>
    <lineage>
        <taxon>Bacteria</taxon>
        <taxon>Bacillati</taxon>
        <taxon>Actinomycetota</taxon>
        <taxon>Actinomycetes</taxon>
        <taxon>Pseudonocardiales</taxon>
        <taxon>Pseudonocardiaceae</taxon>
        <taxon>Amycolatopsis</taxon>
    </lineage>
</organism>
<reference evidence="3" key="1">
    <citation type="journal article" date="2019" name="Int. J. Syst. Evol. Microbiol.">
        <title>The Global Catalogue of Microorganisms (GCM) 10K type strain sequencing project: providing services to taxonomists for standard genome sequencing and annotation.</title>
        <authorList>
            <consortium name="The Broad Institute Genomics Platform"/>
            <consortium name="The Broad Institute Genome Sequencing Center for Infectious Disease"/>
            <person name="Wu L."/>
            <person name="Ma J."/>
        </authorList>
    </citation>
    <scope>NUCLEOTIDE SEQUENCE [LARGE SCALE GENOMIC DNA]</scope>
    <source>
        <strain evidence="3">CGMCC 4.7645</strain>
    </source>
</reference>
<evidence type="ECO:0000313" key="2">
    <source>
        <dbReference type="EMBL" id="MFD2417227.1"/>
    </source>
</evidence>
<accession>A0ABW5FTR3</accession>
<dbReference type="InterPro" id="IPR020915">
    <property type="entry name" value="UPF0311"/>
</dbReference>
<sequence length="156" mass="16935">MPLFEVPELSYVATVSATLAAPLDLGETPEGHRRVIPITGGTVSGPRLEARIVPGGVDWQRVLPDGTTLVEARYTLELAGSARLVSITSTGVRTGPPELLAALARGEEVDQSRYYFRLSIRASTADEEHDWLNTSILVATAERMPDGVQYDLYRLA</sequence>
<comment type="similarity">
    <text evidence="1">Belongs to the UPF0311 family.</text>
</comment>
<dbReference type="Pfam" id="PF11578">
    <property type="entry name" value="DUF3237"/>
    <property type="match status" value="1"/>
</dbReference>
<evidence type="ECO:0000256" key="1">
    <source>
        <dbReference type="HAMAP-Rule" id="MF_00775"/>
    </source>
</evidence>
<comment type="caution">
    <text evidence="2">The sequence shown here is derived from an EMBL/GenBank/DDBJ whole genome shotgun (WGS) entry which is preliminary data.</text>
</comment>
<dbReference type="Gene3D" id="2.40.160.20">
    <property type="match status" value="1"/>
</dbReference>
<dbReference type="PANTHER" id="PTHR37315:SF1">
    <property type="entry name" value="UPF0311 PROTEIN BLR7842"/>
    <property type="match status" value="1"/>
</dbReference>
<name>A0ABW5FTR3_9PSEU</name>
<dbReference type="Proteomes" id="UP001597417">
    <property type="component" value="Unassembled WGS sequence"/>
</dbReference>
<proteinExistence type="inferred from homology"/>
<dbReference type="PANTHER" id="PTHR37315">
    <property type="entry name" value="UPF0311 PROTEIN BLR7842"/>
    <property type="match status" value="1"/>
</dbReference>
<gene>
    <name evidence="2" type="ORF">ACFSXZ_12925</name>
</gene>
<keyword evidence="3" id="KW-1185">Reference proteome</keyword>
<dbReference type="HAMAP" id="MF_00775">
    <property type="entry name" value="UPF0311"/>
    <property type="match status" value="1"/>
</dbReference>